<dbReference type="InterPro" id="IPR017871">
    <property type="entry name" value="ABC_transporter-like_CS"/>
</dbReference>
<dbReference type="PANTHER" id="PTHR43297">
    <property type="entry name" value="OLIGOPEPTIDE TRANSPORT ATP-BINDING PROTEIN APPD"/>
    <property type="match status" value="1"/>
</dbReference>
<keyword evidence="6 9" id="KW-0067">ATP-binding</keyword>
<keyword evidence="3" id="KW-0813">Transport</keyword>
<dbReference type="SUPFAM" id="SSF52540">
    <property type="entry name" value="P-loop containing nucleoside triphosphate hydrolases"/>
    <property type="match status" value="1"/>
</dbReference>
<evidence type="ECO:0000256" key="3">
    <source>
        <dbReference type="ARBA" id="ARBA00022448"/>
    </source>
</evidence>
<dbReference type="AlphaFoldDB" id="A0A0M3US90"/>
<comment type="similarity">
    <text evidence="2">Belongs to the ABC transporter superfamily.</text>
</comment>
<dbReference type="InterPro" id="IPR027417">
    <property type="entry name" value="P-loop_NTPase"/>
</dbReference>
<dbReference type="RefSeq" id="WP_060676101.1">
    <property type="nucleotide sequence ID" value="NZ_CP012713.1"/>
</dbReference>
<proteinExistence type="inferred from homology"/>
<evidence type="ECO:0000256" key="5">
    <source>
        <dbReference type="ARBA" id="ARBA00022741"/>
    </source>
</evidence>
<dbReference type="PROSITE" id="PS00211">
    <property type="entry name" value="ABC_TRANSPORTER_1"/>
    <property type="match status" value="1"/>
</dbReference>
<keyword evidence="4" id="KW-1003">Cell membrane</keyword>
<dbReference type="InterPro" id="IPR050388">
    <property type="entry name" value="ABC_Ni/Peptide_Import"/>
</dbReference>
<evidence type="ECO:0000256" key="2">
    <source>
        <dbReference type="ARBA" id="ARBA00005417"/>
    </source>
</evidence>
<gene>
    <name evidence="9" type="ORF">RN98_05570</name>
</gene>
<name>A0A0M3US90_9FUSO</name>
<keyword evidence="7" id="KW-0472">Membrane</keyword>
<dbReference type="PANTHER" id="PTHR43297:SF2">
    <property type="entry name" value="DIPEPTIDE TRANSPORT ATP-BINDING PROTEIN DPPD"/>
    <property type="match status" value="1"/>
</dbReference>
<dbReference type="FunFam" id="3.40.50.300:FF:000016">
    <property type="entry name" value="Oligopeptide ABC transporter ATP-binding component"/>
    <property type="match status" value="1"/>
</dbReference>
<evidence type="ECO:0000256" key="6">
    <source>
        <dbReference type="ARBA" id="ARBA00022840"/>
    </source>
</evidence>
<dbReference type="Gene3D" id="3.40.50.300">
    <property type="entry name" value="P-loop containing nucleotide triphosphate hydrolases"/>
    <property type="match status" value="1"/>
</dbReference>
<evidence type="ECO:0000256" key="4">
    <source>
        <dbReference type="ARBA" id="ARBA00022475"/>
    </source>
</evidence>
<accession>A0A0M3US90</accession>
<sequence length="259" mass="29101">MKPLLEIKNLNINYKNSIKAVKDVNFTLEDNQIISIVGESGSGKSTLIRAILKLLPMGGEIESGNISFLGKDILSLNKNELNKLRGKDIGMIFQDPNSTMDPIKIIEKQFIEYILEHNNMSKKEAIELAKEYLLKLNLTDVDRVLKSYPFELSGGMKQRVAIAMAMAQSPRLLLADEPTSALDVTVQAQVIKELKRIREDFKTAIILVTHNMGVASYISDKIAVMKNGEIIEFGDKEQIIKKPQKEYTKLLLNAIINLK</sequence>
<feature type="domain" description="ABC transporter" evidence="8">
    <location>
        <begin position="5"/>
        <end position="252"/>
    </location>
</feature>
<dbReference type="PATRIC" id="fig|76859.3.peg.1111"/>
<evidence type="ECO:0000256" key="7">
    <source>
        <dbReference type="ARBA" id="ARBA00023136"/>
    </source>
</evidence>
<evidence type="ECO:0000313" key="9">
    <source>
        <dbReference type="EMBL" id="ALF17663.1"/>
    </source>
</evidence>
<dbReference type="CDD" id="cd03257">
    <property type="entry name" value="ABC_NikE_OppD_transporters"/>
    <property type="match status" value="1"/>
</dbReference>
<dbReference type="EMBL" id="CP012713">
    <property type="protein sequence ID" value="ALF17663.1"/>
    <property type="molecule type" value="Genomic_DNA"/>
</dbReference>
<dbReference type="InterPro" id="IPR003593">
    <property type="entry name" value="AAA+_ATPase"/>
</dbReference>
<dbReference type="GO" id="GO:0005886">
    <property type="term" value="C:plasma membrane"/>
    <property type="evidence" value="ECO:0007669"/>
    <property type="project" value="UniProtKB-SubCell"/>
</dbReference>
<dbReference type="InterPro" id="IPR003439">
    <property type="entry name" value="ABC_transporter-like_ATP-bd"/>
</dbReference>
<dbReference type="SMART" id="SM00382">
    <property type="entry name" value="AAA"/>
    <property type="match status" value="1"/>
</dbReference>
<evidence type="ECO:0000256" key="1">
    <source>
        <dbReference type="ARBA" id="ARBA00004202"/>
    </source>
</evidence>
<dbReference type="Pfam" id="PF00005">
    <property type="entry name" value="ABC_tran"/>
    <property type="match status" value="1"/>
</dbReference>
<reference evidence="9 10" key="1">
    <citation type="submission" date="2015-09" db="EMBL/GenBank/DDBJ databases">
        <authorList>
            <person name="Jackson K.R."/>
            <person name="Lunt B.L."/>
            <person name="Fisher J.N.B."/>
            <person name="Gardner A.V."/>
            <person name="Bailey M.E."/>
            <person name="Deus L.M."/>
            <person name="Earl A.S."/>
            <person name="Gibby P.D."/>
            <person name="Hartmann K.A."/>
            <person name="Liu J.E."/>
            <person name="Manci A.M."/>
            <person name="Nielsen D.A."/>
            <person name="Solomon M.B."/>
            <person name="Breakwell D.P."/>
            <person name="Burnett S.H."/>
            <person name="Grose J.H."/>
        </authorList>
    </citation>
    <scope>NUCLEOTIDE SEQUENCE [LARGE SCALE GENOMIC DNA]</scope>
    <source>
        <strain evidence="9 10">KCOM 1279</strain>
    </source>
</reference>
<dbReference type="GO" id="GO:0016887">
    <property type="term" value="F:ATP hydrolysis activity"/>
    <property type="evidence" value="ECO:0007669"/>
    <property type="project" value="InterPro"/>
</dbReference>
<dbReference type="Proteomes" id="UP000063147">
    <property type="component" value="Chromosome"/>
</dbReference>
<dbReference type="OrthoDB" id="9806285at2"/>
<dbReference type="PROSITE" id="PS50893">
    <property type="entry name" value="ABC_TRANSPORTER_2"/>
    <property type="match status" value="1"/>
</dbReference>
<dbReference type="GO" id="GO:0005524">
    <property type="term" value="F:ATP binding"/>
    <property type="evidence" value="ECO:0007669"/>
    <property type="project" value="UniProtKB-KW"/>
</dbReference>
<protein>
    <submittedName>
        <fullName evidence="9">Peptide ABC transporter ATP-binding protein</fullName>
    </submittedName>
</protein>
<evidence type="ECO:0000259" key="8">
    <source>
        <dbReference type="PROSITE" id="PS50893"/>
    </source>
</evidence>
<comment type="subcellular location">
    <subcellularLocation>
        <location evidence="1">Cell membrane</location>
        <topology evidence="1">Peripheral membrane protein</topology>
    </subcellularLocation>
</comment>
<organism evidence="9">
    <name type="scientific">Fusobacterium animalis</name>
    <dbReference type="NCBI Taxonomy" id="76859"/>
    <lineage>
        <taxon>Bacteria</taxon>
        <taxon>Fusobacteriati</taxon>
        <taxon>Fusobacteriota</taxon>
        <taxon>Fusobacteriia</taxon>
        <taxon>Fusobacteriales</taxon>
        <taxon>Fusobacteriaceae</taxon>
        <taxon>Fusobacterium</taxon>
    </lineage>
</organism>
<keyword evidence="5" id="KW-0547">Nucleotide-binding</keyword>
<evidence type="ECO:0000313" key="10">
    <source>
        <dbReference type="Proteomes" id="UP000063147"/>
    </source>
</evidence>